<gene>
    <name evidence="1" type="ORF">ACFQBT_09805</name>
</gene>
<dbReference type="EMBL" id="JBHSWJ010000002">
    <property type="protein sequence ID" value="MFC6714087.1"/>
    <property type="molecule type" value="Genomic_DNA"/>
</dbReference>
<protein>
    <recommendedName>
        <fullName evidence="3">Alpha/beta hydrolase</fullName>
    </recommendedName>
</protein>
<name>A0ABW2AST5_9MICO</name>
<evidence type="ECO:0000313" key="2">
    <source>
        <dbReference type="Proteomes" id="UP001596356"/>
    </source>
</evidence>
<proteinExistence type="predicted"/>
<organism evidence="1 2">
    <name type="scientific">Branchiibius cervicis</name>
    <dbReference type="NCBI Taxonomy" id="908252"/>
    <lineage>
        <taxon>Bacteria</taxon>
        <taxon>Bacillati</taxon>
        <taxon>Actinomycetota</taxon>
        <taxon>Actinomycetes</taxon>
        <taxon>Micrococcales</taxon>
        <taxon>Dermacoccaceae</taxon>
        <taxon>Branchiibius</taxon>
    </lineage>
</organism>
<comment type="caution">
    <text evidence="1">The sequence shown here is derived from an EMBL/GenBank/DDBJ whole genome shotgun (WGS) entry which is preliminary data.</text>
</comment>
<sequence>MSDDGPTAGSGVVLVHGIGESGSTAEQLVQQWLPALQTGLRTAGADELADQLVAGPGRLGVQMAYYADVFAPYEAANAMALATDPDLTEAIGQLTQQWLETAATRSSDPADRTAAQDALAFGATEESLWDTLRILSDALNDLHFFRPGVVSAAGFVDHALREVALYSANAQVKTAVQQRIRAAVTPTTRVVVAHSLGSVAAYEVLQEIDQPIVLLTLGSPLGMSTVFYERLTVQPPHVPACVTAWTNLADPDDLIATHLDLAPYFPPAPGRTVQCISHQIDNGADPHDPVRYLEHRQAGAAVGAALTGP</sequence>
<dbReference type="Proteomes" id="UP001596356">
    <property type="component" value="Unassembled WGS sequence"/>
</dbReference>
<accession>A0ABW2AST5</accession>
<dbReference type="RefSeq" id="WP_377822322.1">
    <property type="nucleotide sequence ID" value="NZ_JBHSWJ010000002.1"/>
</dbReference>
<keyword evidence="2" id="KW-1185">Reference proteome</keyword>
<dbReference type="SUPFAM" id="SSF53474">
    <property type="entry name" value="alpha/beta-Hydrolases"/>
    <property type="match status" value="1"/>
</dbReference>
<evidence type="ECO:0008006" key="3">
    <source>
        <dbReference type="Google" id="ProtNLM"/>
    </source>
</evidence>
<evidence type="ECO:0000313" key="1">
    <source>
        <dbReference type="EMBL" id="MFC6714087.1"/>
    </source>
</evidence>
<reference evidence="2" key="1">
    <citation type="journal article" date="2019" name="Int. J. Syst. Evol. Microbiol.">
        <title>The Global Catalogue of Microorganisms (GCM) 10K type strain sequencing project: providing services to taxonomists for standard genome sequencing and annotation.</title>
        <authorList>
            <consortium name="The Broad Institute Genomics Platform"/>
            <consortium name="The Broad Institute Genome Sequencing Center for Infectious Disease"/>
            <person name="Wu L."/>
            <person name="Ma J."/>
        </authorList>
    </citation>
    <scope>NUCLEOTIDE SEQUENCE [LARGE SCALE GENOMIC DNA]</scope>
    <source>
        <strain evidence="2">NBRC 106593</strain>
    </source>
</reference>
<dbReference type="InterPro" id="IPR029058">
    <property type="entry name" value="AB_hydrolase_fold"/>
</dbReference>